<dbReference type="EMBL" id="BMZE01000007">
    <property type="protein sequence ID" value="GHA39387.1"/>
    <property type="molecule type" value="Genomic_DNA"/>
</dbReference>
<keyword evidence="2" id="KW-1185">Reference proteome</keyword>
<reference evidence="1" key="2">
    <citation type="submission" date="2020-09" db="EMBL/GenBank/DDBJ databases">
        <authorList>
            <person name="Sun Q."/>
            <person name="Kim S."/>
        </authorList>
    </citation>
    <scope>NUCLEOTIDE SEQUENCE</scope>
    <source>
        <strain evidence="1">KCTC 32437</strain>
    </source>
</reference>
<dbReference type="CDD" id="cd22923">
    <property type="entry name" value="HFD_Aq328-like_rpt2"/>
    <property type="match status" value="1"/>
</dbReference>
<evidence type="ECO:0000313" key="2">
    <source>
        <dbReference type="Proteomes" id="UP000646579"/>
    </source>
</evidence>
<dbReference type="InterPro" id="IPR015207">
    <property type="entry name" value="DUF1931"/>
</dbReference>
<gene>
    <name evidence="1" type="ORF">GCM10007989_38930</name>
</gene>
<proteinExistence type="predicted"/>
<accession>A0A918SEX1</accession>
<sequence>MEKLFRRTGDLVLDKSDLKRLEDFLHGKVGDLVIRGEANAKANNLEVIRPWDLPITKGLQETIHRFRAANADLQLTDYFSGLVGSPPSDLAIGDEAQARFPEIAGGLSFALAETFKILDPKLKNPTTQDWDRAYRVFELLL</sequence>
<evidence type="ECO:0008006" key="3">
    <source>
        <dbReference type="Google" id="ProtNLM"/>
    </source>
</evidence>
<dbReference type="AlphaFoldDB" id="A0A918SEX1"/>
<evidence type="ECO:0000313" key="1">
    <source>
        <dbReference type="EMBL" id="GHA39387.1"/>
    </source>
</evidence>
<reference evidence="1" key="1">
    <citation type="journal article" date="2014" name="Int. J. Syst. Evol. Microbiol.">
        <title>Complete genome sequence of Corynebacterium casei LMG S-19264T (=DSM 44701T), isolated from a smear-ripened cheese.</title>
        <authorList>
            <consortium name="US DOE Joint Genome Institute (JGI-PGF)"/>
            <person name="Walter F."/>
            <person name="Albersmeier A."/>
            <person name="Kalinowski J."/>
            <person name="Ruckert C."/>
        </authorList>
    </citation>
    <scope>NUCLEOTIDE SEQUENCE</scope>
    <source>
        <strain evidence="1">KCTC 32437</strain>
    </source>
</reference>
<organism evidence="1 2">
    <name type="scientific">Devosia pacifica</name>
    <dbReference type="NCBI Taxonomy" id="1335967"/>
    <lineage>
        <taxon>Bacteria</taxon>
        <taxon>Pseudomonadati</taxon>
        <taxon>Pseudomonadota</taxon>
        <taxon>Alphaproteobacteria</taxon>
        <taxon>Hyphomicrobiales</taxon>
        <taxon>Devosiaceae</taxon>
        <taxon>Devosia</taxon>
    </lineage>
</organism>
<protein>
    <recommendedName>
        <fullName evidence="3">DUF1931 family protein</fullName>
    </recommendedName>
</protein>
<dbReference type="Gene3D" id="1.10.20.10">
    <property type="entry name" value="Histone, subunit A"/>
    <property type="match status" value="1"/>
</dbReference>
<dbReference type="InterPro" id="IPR009072">
    <property type="entry name" value="Histone-fold"/>
</dbReference>
<dbReference type="Pfam" id="PF09123">
    <property type="entry name" value="DUF1931"/>
    <property type="match status" value="1"/>
</dbReference>
<dbReference type="CDD" id="cd22922">
    <property type="entry name" value="HFD_Aq328-like_rpt1"/>
    <property type="match status" value="1"/>
</dbReference>
<comment type="caution">
    <text evidence="1">The sequence shown here is derived from an EMBL/GenBank/DDBJ whole genome shotgun (WGS) entry which is preliminary data.</text>
</comment>
<dbReference type="GO" id="GO:0046982">
    <property type="term" value="F:protein heterodimerization activity"/>
    <property type="evidence" value="ECO:0007669"/>
    <property type="project" value="InterPro"/>
</dbReference>
<name>A0A918SEX1_9HYPH</name>
<dbReference type="SUPFAM" id="SSF47113">
    <property type="entry name" value="Histone-fold"/>
    <property type="match status" value="1"/>
</dbReference>
<dbReference type="Proteomes" id="UP000646579">
    <property type="component" value="Unassembled WGS sequence"/>
</dbReference>